<organism evidence="1 2">
    <name type="scientific">Vulcanisaeta distributa (strain DSM 14429 / JCM 11212 / NBRC 100878 / IC-017)</name>
    <dbReference type="NCBI Taxonomy" id="572478"/>
    <lineage>
        <taxon>Archaea</taxon>
        <taxon>Thermoproteota</taxon>
        <taxon>Thermoprotei</taxon>
        <taxon>Thermoproteales</taxon>
        <taxon>Thermoproteaceae</taxon>
        <taxon>Vulcanisaeta</taxon>
    </lineage>
</organism>
<keyword evidence="2" id="KW-1185">Reference proteome</keyword>
<reference evidence="1 2" key="1">
    <citation type="journal article" date="2010" name="Stand. Genomic Sci.">
        <title>Complete genome sequence of Vulcanisaeta distributa type strain (IC-017).</title>
        <authorList>
            <person name="Mavromatis K."/>
            <person name="Sikorski J."/>
            <person name="Pabst E."/>
            <person name="Teshima H."/>
            <person name="Lapidus A."/>
            <person name="Lucas S."/>
            <person name="Nolan M."/>
            <person name="Glavina Del Rio T."/>
            <person name="Cheng J.F."/>
            <person name="Bruce D."/>
            <person name="Goodwin L."/>
            <person name="Pitluck S."/>
            <person name="Liolios K."/>
            <person name="Ivanova N."/>
            <person name="Mikhailova N."/>
            <person name="Pati A."/>
            <person name="Chen A."/>
            <person name="Palaniappan K."/>
            <person name="Land M."/>
            <person name="Hauser L."/>
            <person name="Chang Y.J."/>
            <person name="Jeffries C.D."/>
            <person name="Rohde M."/>
            <person name="Spring S."/>
            <person name="Goker M."/>
            <person name="Wirth R."/>
            <person name="Woyke T."/>
            <person name="Bristow J."/>
            <person name="Eisen J.A."/>
            <person name="Markowitz V."/>
            <person name="Hugenholtz P."/>
            <person name="Klenk H.P."/>
            <person name="Kyrpides N.C."/>
        </authorList>
    </citation>
    <scope>NUCLEOTIDE SEQUENCE [LARGE SCALE GENOMIC DNA]</scope>
    <source>
        <strain evidence="2">DSM 14429 / JCM 11212 / NBRC 100878 / IC-017</strain>
    </source>
</reference>
<dbReference type="STRING" id="572478.Vdis_2232"/>
<proteinExistence type="predicted"/>
<dbReference type="GeneID" id="9753185"/>
<evidence type="ECO:0000313" key="2">
    <source>
        <dbReference type="Proteomes" id="UP000006681"/>
    </source>
</evidence>
<dbReference type="KEGG" id="vdi:Vdis_2232"/>
<dbReference type="AlphaFoldDB" id="E1QQB3"/>
<sequence>MQPILLGILGLEYQGFMECETNFLLSLMNSIERGVTENKKPQYPDRSWWSVLMMEPVKEVPNIDPMQAPLIKLTRASLINIPITDPTYGKYSIRMDQEVDPATEINNVISLIIAEAQTKPVIASINALDRFLHLKPQMKCEIYNQLDKALRSLILRSNITHIILFSPYGNPQGPEEGNHSDYGVYIATVTRPRHEDTVKIHEIGYLFNQAVEDVMTGQGL</sequence>
<gene>
    <name evidence="1" type="ordered locus">Vdis_2232</name>
</gene>
<dbReference type="RefSeq" id="WP_013337325.1">
    <property type="nucleotide sequence ID" value="NC_014537.1"/>
</dbReference>
<dbReference type="Proteomes" id="UP000006681">
    <property type="component" value="Chromosome"/>
</dbReference>
<dbReference type="OrthoDB" id="33364at2157"/>
<reference evidence="2" key="2">
    <citation type="journal article" date="2010" name="Stand. Genomic Sci.">
        <title>Complete genome sequence of Vulcanisaeta distributa type strain (IC-017T).</title>
        <authorList>
            <person name="Mavromatis K."/>
            <person name="Sikorski J."/>
            <person name="Pabst E."/>
            <person name="Teshima H."/>
            <person name="Lapidus A."/>
            <person name="Lucas S."/>
            <person name="Nolan M."/>
            <person name="Glavina Del Rio T."/>
            <person name="Cheng J."/>
            <person name="Bruce D."/>
            <person name="Goodwin L."/>
            <person name="Pitluck S."/>
            <person name="Liolios K."/>
            <person name="Ivanova N."/>
            <person name="Mikhailova N."/>
            <person name="Pati A."/>
            <person name="Chen A."/>
            <person name="Palaniappan K."/>
            <person name="Land M."/>
            <person name="Hauser L."/>
            <person name="Chang Y."/>
            <person name="Jeffries C."/>
            <person name="Rohde M."/>
            <person name="Spring S."/>
            <person name="Goker M."/>
            <person name="Wirth R."/>
            <person name="Woyke T."/>
            <person name="Bristow J."/>
            <person name="Eisen J."/>
            <person name="Markowitz V."/>
            <person name="Hugenholtz P."/>
            <person name="Klenk H."/>
            <person name="Kyrpides N."/>
        </authorList>
    </citation>
    <scope>NUCLEOTIDE SEQUENCE [LARGE SCALE GENOMIC DNA]</scope>
    <source>
        <strain evidence="2">DSM 14429 / JCM 11212 / NBRC 100878 / IC-017</strain>
    </source>
</reference>
<dbReference type="EMBL" id="CP002100">
    <property type="protein sequence ID" value="ADN51600.1"/>
    <property type="molecule type" value="Genomic_DNA"/>
</dbReference>
<protein>
    <submittedName>
        <fullName evidence="1">Uncharacterized protein</fullName>
    </submittedName>
</protein>
<accession>E1QQB3</accession>
<name>E1QQB3_VULDI</name>
<dbReference type="eggNOG" id="arCOG05323">
    <property type="taxonomic scope" value="Archaea"/>
</dbReference>
<evidence type="ECO:0000313" key="1">
    <source>
        <dbReference type="EMBL" id="ADN51600.1"/>
    </source>
</evidence>
<dbReference type="HOGENOM" id="CLU_1323954_0_0_2"/>